<keyword evidence="3" id="KW-1185">Reference proteome</keyword>
<feature type="region of interest" description="Disordered" evidence="1">
    <location>
        <begin position="275"/>
        <end position="308"/>
    </location>
</feature>
<feature type="compositionally biased region" description="Low complexity" evidence="1">
    <location>
        <begin position="427"/>
        <end position="436"/>
    </location>
</feature>
<dbReference type="EMBL" id="SDIL01000015">
    <property type="protein sequence ID" value="RXK40699.1"/>
    <property type="molecule type" value="Genomic_DNA"/>
</dbReference>
<comment type="caution">
    <text evidence="2">The sequence shown here is derived from an EMBL/GenBank/DDBJ whole genome shotgun (WGS) entry which is preliminary data.</text>
</comment>
<evidence type="ECO:0000256" key="1">
    <source>
        <dbReference type="SAM" id="MobiDB-lite"/>
    </source>
</evidence>
<feature type="compositionally biased region" description="Basic and acidic residues" evidence="1">
    <location>
        <begin position="88"/>
        <end position="97"/>
    </location>
</feature>
<feature type="region of interest" description="Disordered" evidence="1">
    <location>
        <begin position="155"/>
        <end position="233"/>
    </location>
</feature>
<dbReference type="VEuPathDB" id="FungiDB:TREMEDRAFT_59583"/>
<accession>A0A4Q1BRV6</accession>
<feature type="compositionally biased region" description="Polar residues" evidence="1">
    <location>
        <begin position="41"/>
        <end position="56"/>
    </location>
</feature>
<dbReference type="AlphaFoldDB" id="A0A4Q1BRV6"/>
<dbReference type="InParanoid" id="A0A4Q1BRV6"/>
<feature type="compositionally biased region" description="Low complexity" evidence="1">
    <location>
        <begin position="837"/>
        <end position="847"/>
    </location>
</feature>
<feature type="compositionally biased region" description="Low complexity" evidence="1">
    <location>
        <begin position="155"/>
        <end position="172"/>
    </location>
</feature>
<feature type="compositionally biased region" description="Basic and acidic residues" evidence="1">
    <location>
        <begin position="177"/>
        <end position="200"/>
    </location>
</feature>
<feature type="compositionally biased region" description="Polar residues" evidence="1">
    <location>
        <begin position="207"/>
        <end position="224"/>
    </location>
</feature>
<feature type="compositionally biased region" description="Low complexity" evidence="1">
    <location>
        <begin position="1052"/>
        <end position="1067"/>
    </location>
</feature>
<feature type="region of interest" description="Disordered" evidence="1">
    <location>
        <begin position="117"/>
        <end position="141"/>
    </location>
</feature>
<feature type="region of interest" description="Disordered" evidence="1">
    <location>
        <begin position="830"/>
        <end position="925"/>
    </location>
</feature>
<dbReference type="Proteomes" id="UP000289152">
    <property type="component" value="Unassembled WGS sequence"/>
</dbReference>
<feature type="region of interest" description="Disordered" evidence="1">
    <location>
        <begin position="682"/>
        <end position="724"/>
    </location>
</feature>
<feature type="region of interest" description="Disordered" evidence="1">
    <location>
        <begin position="750"/>
        <end position="815"/>
    </location>
</feature>
<evidence type="ECO:0000313" key="2">
    <source>
        <dbReference type="EMBL" id="RXK40699.1"/>
    </source>
</evidence>
<gene>
    <name evidence="2" type="ORF">M231_01950</name>
</gene>
<proteinExistence type="predicted"/>
<feature type="region of interest" description="Disordered" evidence="1">
    <location>
        <begin position="480"/>
        <end position="557"/>
    </location>
</feature>
<feature type="region of interest" description="Disordered" evidence="1">
    <location>
        <begin position="1005"/>
        <end position="1164"/>
    </location>
</feature>
<feature type="compositionally biased region" description="Polar residues" evidence="1">
    <location>
        <begin position="1086"/>
        <end position="1107"/>
    </location>
</feature>
<feature type="compositionally biased region" description="Low complexity" evidence="1">
    <location>
        <begin position="60"/>
        <end position="81"/>
    </location>
</feature>
<evidence type="ECO:0000313" key="3">
    <source>
        <dbReference type="Proteomes" id="UP000289152"/>
    </source>
</evidence>
<feature type="compositionally biased region" description="Low complexity" evidence="1">
    <location>
        <begin position="759"/>
        <end position="783"/>
    </location>
</feature>
<feature type="compositionally biased region" description="Basic and acidic residues" evidence="1">
    <location>
        <begin position="1018"/>
        <end position="1043"/>
    </location>
</feature>
<feature type="compositionally biased region" description="Basic and acidic residues" evidence="1">
    <location>
        <begin position="1108"/>
        <end position="1128"/>
    </location>
</feature>
<organism evidence="2 3">
    <name type="scientific">Tremella mesenterica</name>
    <name type="common">Jelly fungus</name>
    <dbReference type="NCBI Taxonomy" id="5217"/>
    <lineage>
        <taxon>Eukaryota</taxon>
        <taxon>Fungi</taxon>
        <taxon>Dikarya</taxon>
        <taxon>Basidiomycota</taxon>
        <taxon>Agaricomycotina</taxon>
        <taxon>Tremellomycetes</taxon>
        <taxon>Tremellales</taxon>
        <taxon>Tremellaceae</taxon>
        <taxon>Tremella</taxon>
    </lineage>
</organism>
<feature type="compositionally biased region" description="Gly residues" evidence="1">
    <location>
        <begin position="910"/>
        <end position="919"/>
    </location>
</feature>
<sequence length="1202" mass="131311">MNDDKLSSTSFLYINPRPTLKKRHTAPTTLEHLPTLEALPTTLQPYNKSYPSSPQPHNHPFSYSRSISLSPLPSPSIMGGSRQDGTTEDGRKSKDKSFFPWDLPPSITSFFEIRRQGNQTKRPNEQVISISSNTRPATLRNQVPLPSILSIMEGSGTVSSTSSRTPTTSQNTVSSQYDHKEPNKEKGKGKEQKKARRDTMKLPMMSPPTSGQKSSSQEETQIAQPATDDWQWDMWGGELQSSVNGSRQGKDRMEFSPASITQSLDAVSYKIQTSRPPRHRLLSDQFLPSTSSNNSSSTHGYVTRGGGDETTINAVDFLEELSGPTSTDEWPSELRAYHVNRPPSGSISLPVALVRRTPTGGRNLVALPLETELAELDEKKDKRKSPGIKSIRSWRENRRKPKSPIEEPLSEYSPFRSRGRPSTDIRPLTPSTSTTTLTGAIHYPGVIISSSPNLLNAAYVFPVQKSKKADVFQDTSRPSAASLLGLDTRQRTSTTPPNPPRSADRPIPTSQRSVGMSGSVEVRRQASGGERGMQPSGEERISDGSFQRSQRPGSKEGVKIPLVFAPTAMGPRHTTLIRSGSGGVGEASTSEIYISGYVVFTILLLPLPSIVKIDSYPLIRNLLIFISKVTVEMFRWLYHNPWLITSDTPIHQRPLPPLPNGTTERQISLNATKAIRKLRTKNGRPTTAIGPGLPSIFGRQNHPDTSSISLSSGSETREEIPVNALRATERKTGLSALSFLALNDSKVSLAPSSSRVHQSDSSLSPFPTRSSSSHIRSSSNITSEEGNSQTQRQRRTSHISENGNADNSKDDYDLDAHIIPPSELRKICSEHHRRTASSSAGSDHLSSTPSSITFSLHLPNENSPHPHLKHIRDSPPTPIQSDILTPPLQPTAHLSPRPPHRKRPHTSAGAMGGQSGSGGKMSFPGHSYVLEEQNRTWTYAEEPRGEYYRLESSTFQQVKVGMFQEPNPRLPDDLPRSVRRVMEEDNTSDHVPIPVKEEQRQVLGGMTQFSLTPPSMTLEERRLSDGSQGEERIRIEEDTRGQIEKSSISGRSSPALSAVGGSSSVESHSGRERTMGLGLGLGVDEGNSTSRTAFGVSSRSISGTSGKTSREELEIGRSKDSDGGKRGNEGGLEIGEEMKRIGGNEGNVSNNLQDDTDSSSFASRKADRAALNAWLASKPRRRTGSGMGVLNGVTRIGTSIPV</sequence>
<feature type="compositionally biased region" description="Polar residues" evidence="1">
    <location>
        <begin position="1146"/>
        <end position="1162"/>
    </location>
</feature>
<protein>
    <submittedName>
        <fullName evidence="2">Uncharacterized protein</fullName>
    </submittedName>
</protein>
<name>A0A4Q1BRV6_TREME</name>
<reference evidence="2 3" key="1">
    <citation type="submission" date="2016-06" db="EMBL/GenBank/DDBJ databases">
        <title>Evolution of pathogenesis and genome organization in the Tremellales.</title>
        <authorList>
            <person name="Cuomo C."/>
            <person name="Litvintseva A."/>
            <person name="Heitman J."/>
            <person name="Chen Y."/>
            <person name="Sun S."/>
            <person name="Springer D."/>
            <person name="Dromer F."/>
            <person name="Young S."/>
            <person name="Zeng Q."/>
            <person name="Chapman S."/>
            <person name="Gujja S."/>
            <person name="Saif S."/>
            <person name="Birren B."/>
        </authorList>
    </citation>
    <scope>NUCLEOTIDE SEQUENCE [LARGE SCALE GENOMIC DNA]</scope>
    <source>
        <strain evidence="2 3">ATCC 28783</strain>
    </source>
</reference>
<feature type="region of interest" description="Disordered" evidence="1">
    <location>
        <begin position="378"/>
        <end position="436"/>
    </location>
</feature>
<feature type="region of interest" description="Disordered" evidence="1">
    <location>
        <begin position="1"/>
        <end position="101"/>
    </location>
</feature>
<feature type="compositionally biased region" description="Low complexity" evidence="1">
    <location>
        <begin position="289"/>
        <end position="298"/>
    </location>
</feature>